<keyword evidence="3" id="KW-1185">Reference proteome</keyword>
<reference evidence="2" key="1">
    <citation type="submission" date="2021-06" db="EMBL/GenBank/DDBJ databases">
        <title>Parelaphostrongylus tenuis whole genome reference sequence.</title>
        <authorList>
            <person name="Garwood T.J."/>
            <person name="Larsen P.A."/>
            <person name="Fountain-Jones N.M."/>
            <person name="Garbe J.R."/>
            <person name="Macchietto M.G."/>
            <person name="Kania S.A."/>
            <person name="Gerhold R.W."/>
            <person name="Richards J.E."/>
            <person name="Wolf T.M."/>
        </authorList>
    </citation>
    <scope>NUCLEOTIDE SEQUENCE</scope>
    <source>
        <strain evidence="2">MNPRO001-30</strain>
        <tissue evidence="2">Meninges</tissue>
    </source>
</reference>
<name>A0AAD5R4R9_PARTN</name>
<accession>A0AAD5R4R9</accession>
<evidence type="ECO:0000256" key="1">
    <source>
        <dbReference type="SAM" id="Phobius"/>
    </source>
</evidence>
<keyword evidence="1" id="KW-0472">Membrane</keyword>
<dbReference type="Proteomes" id="UP001196413">
    <property type="component" value="Unassembled WGS sequence"/>
</dbReference>
<evidence type="ECO:0000313" key="2">
    <source>
        <dbReference type="EMBL" id="KAJ1369416.1"/>
    </source>
</evidence>
<dbReference type="EMBL" id="JAHQIW010006540">
    <property type="protein sequence ID" value="KAJ1369416.1"/>
    <property type="molecule type" value="Genomic_DNA"/>
</dbReference>
<proteinExistence type="predicted"/>
<evidence type="ECO:0000313" key="3">
    <source>
        <dbReference type="Proteomes" id="UP001196413"/>
    </source>
</evidence>
<organism evidence="2 3">
    <name type="scientific">Parelaphostrongylus tenuis</name>
    <name type="common">Meningeal worm</name>
    <dbReference type="NCBI Taxonomy" id="148309"/>
    <lineage>
        <taxon>Eukaryota</taxon>
        <taxon>Metazoa</taxon>
        <taxon>Ecdysozoa</taxon>
        <taxon>Nematoda</taxon>
        <taxon>Chromadorea</taxon>
        <taxon>Rhabditida</taxon>
        <taxon>Rhabditina</taxon>
        <taxon>Rhabditomorpha</taxon>
        <taxon>Strongyloidea</taxon>
        <taxon>Metastrongylidae</taxon>
        <taxon>Parelaphostrongylus</taxon>
    </lineage>
</organism>
<keyword evidence="1" id="KW-1133">Transmembrane helix</keyword>
<feature type="transmembrane region" description="Helical" evidence="1">
    <location>
        <begin position="63"/>
        <end position="87"/>
    </location>
</feature>
<comment type="caution">
    <text evidence="2">The sequence shown here is derived from an EMBL/GenBank/DDBJ whole genome shotgun (WGS) entry which is preliminary data.</text>
</comment>
<keyword evidence="1" id="KW-0812">Transmembrane</keyword>
<sequence length="91" mass="10228">VTALESDADEWQQAKRSICTGGTGFYAHIRRDRSSEKVRRGEEQLPGGPILFHASRLSSSCHIMFYSIIGPAFMIDIIVDRVSLAFLRLIM</sequence>
<dbReference type="AlphaFoldDB" id="A0AAD5R4R9"/>
<feature type="non-terminal residue" evidence="2">
    <location>
        <position position="91"/>
    </location>
</feature>
<protein>
    <submittedName>
        <fullName evidence="2">Uncharacterized protein</fullName>
    </submittedName>
</protein>
<gene>
    <name evidence="2" type="ORF">KIN20_030866</name>
</gene>